<keyword evidence="3" id="KW-1185">Reference proteome</keyword>
<proteinExistence type="inferred from homology"/>
<dbReference type="EMBL" id="FMZZ01000001">
    <property type="protein sequence ID" value="SDC23221.1"/>
    <property type="molecule type" value="Genomic_DNA"/>
</dbReference>
<sequence>MAAPRKPQWILPTLRAVFTENPKAVWAAAAVLGSAASTARLDEHDTGMPLSFLPMSRAEWAGYFHRACKEILWPVLMSQPRRLRFDPAAWAHYRRTNARFADHINALAAPEATVWLHDYNLWLTPGLLRQARIGLRIGLFHHTPFPPPEVFAALPVAAEIRASLECLDWAGFHAPAFAEHFRRTLSGAARQPRVGVHPLGVDRTAVETLARAGKPPVRPPDSPLMLAVERLDYVKAPVRKVDAVDALLTRCPRLRGRLRFRLVCPPPEPGITAHDTTRRTLERRVTEVNDAWRTADWHPVEYLPHSLPFAEVVDHYLAADVFWVTSLQDGMNLTAKEFIAAQAAVDSPGVLILSRHTGAATQLGPAALLTDPHSPTDLVDVLHQALSLTPHQRRAHADGLRALLDDQRPADWAFDIVTAIHRGRAPHPVVQPSGGSEAPVQ</sequence>
<evidence type="ECO:0000256" key="1">
    <source>
        <dbReference type="ARBA" id="ARBA00008799"/>
    </source>
</evidence>
<reference evidence="3" key="1">
    <citation type="submission" date="2016-10" db="EMBL/GenBank/DDBJ databases">
        <authorList>
            <person name="Varghese N."/>
            <person name="Submissions S."/>
        </authorList>
    </citation>
    <scope>NUCLEOTIDE SEQUENCE [LARGE SCALE GENOMIC DNA]</scope>
    <source>
        <strain evidence="3">IBRC-M 10403</strain>
    </source>
</reference>
<organism evidence="2 3">
    <name type="scientific">Actinokineospora iranica</name>
    <dbReference type="NCBI Taxonomy" id="1271860"/>
    <lineage>
        <taxon>Bacteria</taxon>
        <taxon>Bacillati</taxon>
        <taxon>Actinomycetota</taxon>
        <taxon>Actinomycetes</taxon>
        <taxon>Pseudonocardiales</taxon>
        <taxon>Pseudonocardiaceae</taxon>
        <taxon>Actinokineospora</taxon>
    </lineage>
</organism>
<dbReference type="STRING" id="1271860.SAMN05216174_101601"/>
<dbReference type="AlphaFoldDB" id="A0A1G6JX74"/>
<dbReference type="GO" id="GO:0005992">
    <property type="term" value="P:trehalose biosynthetic process"/>
    <property type="evidence" value="ECO:0007669"/>
    <property type="project" value="InterPro"/>
</dbReference>
<dbReference type="PANTHER" id="PTHR10788">
    <property type="entry name" value="TREHALOSE-6-PHOSPHATE SYNTHASE"/>
    <property type="match status" value="1"/>
</dbReference>
<evidence type="ECO:0000313" key="3">
    <source>
        <dbReference type="Proteomes" id="UP000199501"/>
    </source>
</evidence>
<name>A0A1G6JX74_9PSEU</name>
<dbReference type="RefSeq" id="WP_175482634.1">
    <property type="nucleotide sequence ID" value="NZ_FMZZ01000001.1"/>
</dbReference>
<gene>
    <name evidence="2" type="ORF">SAMN05216174_101601</name>
</gene>
<comment type="similarity">
    <text evidence="1">Belongs to the glycosyltransferase 20 family.</text>
</comment>
<dbReference type="PANTHER" id="PTHR10788:SF106">
    <property type="entry name" value="BCDNA.GH08860"/>
    <property type="match status" value="1"/>
</dbReference>
<dbReference type="SUPFAM" id="SSF53756">
    <property type="entry name" value="UDP-Glycosyltransferase/glycogen phosphorylase"/>
    <property type="match status" value="1"/>
</dbReference>
<evidence type="ECO:0000313" key="2">
    <source>
        <dbReference type="EMBL" id="SDC23221.1"/>
    </source>
</evidence>
<dbReference type="Gene3D" id="3.40.50.2000">
    <property type="entry name" value="Glycogen Phosphorylase B"/>
    <property type="match status" value="2"/>
</dbReference>
<dbReference type="GO" id="GO:0003825">
    <property type="term" value="F:alpha,alpha-trehalose-phosphate synthase (UDP-forming) activity"/>
    <property type="evidence" value="ECO:0007669"/>
    <property type="project" value="TreeGrafter"/>
</dbReference>
<protein>
    <submittedName>
        <fullName evidence="2">Trehalose-6-phosphate synthase</fullName>
    </submittedName>
</protein>
<accession>A0A1G6JX74</accession>
<dbReference type="Pfam" id="PF00982">
    <property type="entry name" value="Glyco_transf_20"/>
    <property type="match status" value="1"/>
</dbReference>
<dbReference type="InterPro" id="IPR001830">
    <property type="entry name" value="Glyco_trans_20"/>
</dbReference>
<dbReference type="Proteomes" id="UP000199501">
    <property type="component" value="Unassembled WGS sequence"/>
</dbReference>